<proteinExistence type="inferred from homology"/>
<keyword evidence="5 6" id="KW-0472">Membrane</keyword>
<feature type="transmembrane region" description="Helical" evidence="6">
    <location>
        <begin position="533"/>
        <end position="553"/>
    </location>
</feature>
<comment type="similarity">
    <text evidence="2">Belongs to the major facilitator superfamily. Proton-dependent oligopeptide transporter (POT/PTR) (TC 2.A.17) family.</text>
</comment>
<dbReference type="Gene3D" id="1.20.1250.20">
    <property type="entry name" value="MFS general substrate transporter like domains"/>
    <property type="match status" value="1"/>
</dbReference>
<name>A0AAV5MJW2_9ROSI</name>
<dbReference type="InterPro" id="IPR000109">
    <property type="entry name" value="POT_fam"/>
</dbReference>
<gene>
    <name evidence="7" type="ORF">SLEP1_g56533</name>
</gene>
<evidence type="ECO:0000256" key="3">
    <source>
        <dbReference type="ARBA" id="ARBA00022692"/>
    </source>
</evidence>
<evidence type="ECO:0000256" key="2">
    <source>
        <dbReference type="ARBA" id="ARBA00005982"/>
    </source>
</evidence>
<feature type="transmembrane region" description="Helical" evidence="6">
    <location>
        <begin position="223"/>
        <end position="245"/>
    </location>
</feature>
<protein>
    <submittedName>
        <fullName evidence="7">Uncharacterized protein</fullName>
    </submittedName>
</protein>
<dbReference type="GO" id="GO:0016020">
    <property type="term" value="C:membrane"/>
    <property type="evidence" value="ECO:0007669"/>
    <property type="project" value="UniProtKB-SubCell"/>
</dbReference>
<keyword evidence="8" id="KW-1185">Reference proteome</keyword>
<organism evidence="7 8">
    <name type="scientific">Rubroshorea leprosula</name>
    <dbReference type="NCBI Taxonomy" id="152421"/>
    <lineage>
        <taxon>Eukaryota</taxon>
        <taxon>Viridiplantae</taxon>
        <taxon>Streptophyta</taxon>
        <taxon>Embryophyta</taxon>
        <taxon>Tracheophyta</taxon>
        <taxon>Spermatophyta</taxon>
        <taxon>Magnoliopsida</taxon>
        <taxon>eudicotyledons</taxon>
        <taxon>Gunneridae</taxon>
        <taxon>Pentapetalae</taxon>
        <taxon>rosids</taxon>
        <taxon>malvids</taxon>
        <taxon>Malvales</taxon>
        <taxon>Dipterocarpaceae</taxon>
        <taxon>Rubroshorea</taxon>
    </lineage>
</organism>
<feature type="transmembrane region" description="Helical" evidence="6">
    <location>
        <begin position="97"/>
        <end position="117"/>
    </location>
</feature>
<feature type="transmembrane region" description="Helical" evidence="6">
    <location>
        <begin position="489"/>
        <end position="513"/>
    </location>
</feature>
<accession>A0AAV5MJW2</accession>
<feature type="transmembrane region" description="Helical" evidence="6">
    <location>
        <begin position="192"/>
        <end position="211"/>
    </location>
</feature>
<keyword evidence="4 6" id="KW-1133">Transmembrane helix</keyword>
<dbReference type="SUPFAM" id="SSF103473">
    <property type="entry name" value="MFS general substrate transporter"/>
    <property type="match status" value="2"/>
</dbReference>
<feature type="transmembrane region" description="Helical" evidence="6">
    <location>
        <begin position="65"/>
        <end position="85"/>
    </location>
</feature>
<feature type="transmembrane region" description="Helical" evidence="6">
    <location>
        <begin position="376"/>
        <end position="396"/>
    </location>
</feature>
<reference evidence="7 8" key="1">
    <citation type="journal article" date="2021" name="Commun. Biol.">
        <title>The genome of Shorea leprosula (Dipterocarpaceae) highlights the ecological relevance of drought in aseasonal tropical rainforests.</title>
        <authorList>
            <person name="Ng K.K.S."/>
            <person name="Kobayashi M.J."/>
            <person name="Fawcett J.A."/>
            <person name="Hatakeyama M."/>
            <person name="Paape T."/>
            <person name="Ng C.H."/>
            <person name="Ang C.C."/>
            <person name="Tnah L.H."/>
            <person name="Lee C.T."/>
            <person name="Nishiyama T."/>
            <person name="Sese J."/>
            <person name="O'Brien M.J."/>
            <person name="Copetti D."/>
            <person name="Mohd Noor M.I."/>
            <person name="Ong R.C."/>
            <person name="Putra M."/>
            <person name="Sireger I.Z."/>
            <person name="Indrioko S."/>
            <person name="Kosugi Y."/>
            <person name="Izuno A."/>
            <person name="Isagi Y."/>
            <person name="Lee S.L."/>
            <person name="Shimizu K.K."/>
        </authorList>
    </citation>
    <scope>NUCLEOTIDE SEQUENCE [LARGE SCALE GENOMIC DNA]</scope>
    <source>
        <strain evidence="7">214</strain>
    </source>
</reference>
<comment type="caution">
    <text evidence="7">The sequence shown here is derived from an EMBL/GenBank/DDBJ whole genome shotgun (WGS) entry which is preliminary data.</text>
</comment>
<dbReference type="GO" id="GO:0022857">
    <property type="term" value="F:transmembrane transporter activity"/>
    <property type="evidence" value="ECO:0007669"/>
    <property type="project" value="InterPro"/>
</dbReference>
<dbReference type="AlphaFoldDB" id="A0AAV5MJW2"/>
<dbReference type="Pfam" id="PF00854">
    <property type="entry name" value="PTR2"/>
    <property type="match status" value="1"/>
</dbReference>
<evidence type="ECO:0000256" key="6">
    <source>
        <dbReference type="SAM" id="Phobius"/>
    </source>
</evidence>
<comment type="subcellular location">
    <subcellularLocation>
        <location evidence="1">Membrane</location>
        <topology evidence="1">Multi-pass membrane protein</topology>
    </subcellularLocation>
</comment>
<evidence type="ECO:0000313" key="7">
    <source>
        <dbReference type="EMBL" id="GKV49802.1"/>
    </source>
</evidence>
<feature type="transmembrane region" description="Helical" evidence="6">
    <location>
        <begin position="144"/>
        <end position="171"/>
    </location>
</feature>
<dbReference type="Proteomes" id="UP001054252">
    <property type="component" value="Unassembled WGS sequence"/>
</dbReference>
<keyword evidence="3 6" id="KW-0812">Transmembrane</keyword>
<feature type="transmembrane region" description="Helical" evidence="6">
    <location>
        <begin position="416"/>
        <end position="437"/>
    </location>
</feature>
<sequence length="574" mass="63895">MFSYENLRQNRESGSHESRRKPMWSIIALIAILLNEAVQNAACTFLLNNLVIYMITNYHMTPERAADIVVFWNCLTGFSAILWALIADSRIGRFPTVSIASLCSLLGMFCLWITAVIPKPEWVHCNPFNQSCRSPTAAESTLQVIQLSLVSVSLALISIGVGVRCSVALGADQIETIRNSAPQRMRIVERYFMFYFAASFLTIVVSFTVMSEMLDQYGWRVGFGVPTVVVFIFVVIFFACSPLYFKEEPKEGLFTRVAQVVAAAFMNRKLTFPDPEASGCYLSGNDSNINVPSDNIRFLNKACLITNSAEQVAPDGSAANPWRLCTVQQVEELKALLRVLPIWTTGIMMWVNASELPSKLLQAGSMERPNPQKLKILRAVFPIIGVSTMLIWGILYDRVILPLASKIKGKPVRLCVEVRMGIGLTLSCLAMTVSAILESVRQQKVMQNQNLSIMWLWPQYCLHGLAQGFTAAGQTEFFYSELPNTMTSIAVTLLVQGITVANWLSGVLLTVASDLATKRGKAMTSNDMSQTPLRYLFWFLAAASFINIFHYLITIRKYGPLKKSEENGAELAAM</sequence>
<evidence type="ECO:0000256" key="4">
    <source>
        <dbReference type="ARBA" id="ARBA00022989"/>
    </source>
</evidence>
<dbReference type="InterPro" id="IPR036259">
    <property type="entry name" value="MFS_trans_sf"/>
</dbReference>
<dbReference type="PANTHER" id="PTHR11654">
    <property type="entry name" value="OLIGOPEPTIDE TRANSPORTER-RELATED"/>
    <property type="match status" value="1"/>
</dbReference>
<evidence type="ECO:0000313" key="8">
    <source>
        <dbReference type="Proteomes" id="UP001054252"/>
    </source>
</evidence>
<evidence type="ECO:0000256" key="1">
    <source>
        <dbReference type="ARBA" id="ARBA00004141"/>
    </source>
</evidence>
<dbReference type="EMBL" id="BPVZ01000320">
    <property type="protein sequence ID" value="GKV49802.1"/>
    <property type="molecule type" value="Genomic_DNA"/>
</dbReference>
<evidence type="ECO:0000256" key="5">
    <source>
        <dbReference type="ARBA" id="ARBA00023136"/>
    </source>
</evidence>